<dbReference type="PANTHER" id="PTHR41786">
    <property type="entry name" value="MOTILITY ACCESSORY FACTOR MAF"/>
    <property type="match status" value="1"/>
</dbReference>
<dbReference type="InterPro" id="IPR002826">
    <property type="entry name" value="MptE-like"/>
</dbReference>
<keyword evidence="3" id="KW-1185">Reference proteome</keyword>
<evidence type="ECO:0000313" key="2">
    <source>
        <dbReference type="EMBL" id="MCD1653457.1"/>
    </source>
</evidence>
<dbReference type="PANTHER" id="PTHR41786:SF1">
    <property type="entry name" value="6-HYDROXYMETHYLPTERIN DIPHOSPHOKINASE MPTE-LIKE DOMAIN-CONTAINING PROTEIN"/>
    <property type="match status" value="1"/>
</dbReference>
<dbReference type="Proteomes" id="UP001198163">
    <property type="component" value="Unassembled WGS sequence"/>
</dbReference>
<protein>
    <submittedName>
        <fullName evidence="2">DUF115 domain-containing protein</fullName>
    </submittedName>
</protein>
<reference evidence="2" key="1">
    <citation type="submission" date="2021-08" db="EMBL/GenBank/DDBJ databases">
        <title>Comparative analyses of Brucepasteria parasyntrophica and Teretinema zuelzerae.</title>
        <authorList>
            <person name="Song Y."/>
            <person name="Brune A."/>
        </authorList>
    </citation>
    <scope>NUCLEOTIDE SEQUENCE</scope>
    <source>
        <strain evidence="2">DSM 1903</strain>
    </source>
</reference>
<comment type="caution">
    <text evidence="2">The sequence shown here is derived from an EMBL/GenBank/DDBJ whole genome shotgun (WGS) entry which is preliminary data.</text>
</comment>
<name>A0AAE3JH99_9SPIR</name>
<sequence length="703" mass="77031">MNCTLNDDGADSILSENCALLANRFPGLAALTGLDSDEGRDYLSKKIPDDWKLLDTPAGCPTLSASGVYLHSRHNPLREAEKTLASASGGPEGLLFAGLGLGYLAEAYARAHPDARIVVVEPDIFVLFLALKARPLAHLLNHQHLMLAVGLSPQDAYSLLEKTSALELKAVENPALMNPSRAWFAEFKEISLRNSRKNEINRNTLKKFGDLWLRNMVRNLRNLRDAEGIDSFKDVFSGMPALLVAAGPSLDSVLPRLPSLARSCLVIAVDTALRACLRAGVEPDFVLLVDPQYWNWRHFDGLSAPRSVLITESAAWPAVYRFPCRSIRLCSSLFPLGMFLETRTGRKGSLGAGGSVATTAFDFALHAGCSPVYTAGLDLGFPELKTHFKGSIFEERTHADSRRFTPAETAGIGALYGANPYPAPDYKGGTVLTDKRLSLYAWWFESKLAACPNIACKTLTPEGMKIPGFTTAPIDEAAGLPDRRDEIDVMLDACLADNTDGLNAETSDEKKRIALFDGAVQELLCDLEDMKSLTEKGISLCRKTIPADPAGLQKLLAELDELDRIIIQHPVKEVAAMVLESSPPGRLRKIRLRWRTRRPSTARFRERWKKTSGICALFIKDRSRSADILIGGCKNKTANSIDVQSPFNADPRTVSIAIRSFFSSAKVDLSYFDSQAQASASEKSFPRTTTCMAVFSLSKYGFH</sequence>
<dbReference type="EMBL" id="JAINWA010000001">
    <property type="protein sequence ID" value="MCD1653457.1"/>
    <property type="molecule type" value="Genomic_DNA"/>
</dbReference>
<accession>A0AAE3JH99</accession>
<dbReference type="Pfam" id="PF01973">
    <property type="entry name" value="MptE-like"/>
    <property type="match status" value="1"/>
</dbReference>
<evidence type="ECO:0000313" key="3">
    <source>
        <dbReference type="Proteomes" id="UP001198163"/>
    </source>
</evidence>
<organism evidence="2 3">
    <name type="scientific">Teretinema zuelzerae</name>
    <dbReference type="NCBI Taxonomy" id="156"/>
    <lineage>
        <taxon>Bacteria</taxon>
        <taxon>Pseudomonadati</taxon>
        <taxon>Spirochaetota</taxon>
        <taxon>Spirochaetia</taxon>
        <taxon>Spirochaetales</taxon>
        <taxon>Treponemataceae</taxon>
        <taxon>Teretinema</taxon>
    </lineage>
</organism>
<dbReference type="AlphaFoldDB" id="A0AAE3JH99"/>
<proteinExistence type="predicted"/>
<feature type="domain" description="6-hydroxymethylpterin diphosphokinase MptE-like" evidence="1">
    <location>
        <begin position="215"/>
        <end position="382"/>
    </location>
</feature>
<evidence type="ECO:0000259" key="1">
    <source>
        <dbReference type="Pfam" id="PF01973"/>
    </source>
</evidence>
<gene>
    <name evidence="2" type="ORF">K7J14_01935</name>
</gene>
<dbReference type="RefSeq" id="WP_230752464.1">
    <property type="nucleotide sequence ID" value="NZ_JAINWA010000001.1"/>
</dbReference>